<dbReference type="Proteomes" id="UP001190925">
    <property type="component" value="Unassembled WGS sequence"/>
</dbReference>
<sequence length="397" mass="43609">MQNDFIYLDHAATTPVSESVLSAMMPYFSEKFFNPSAPYFPALQVRREYEEAKNEIAKSIGAKSDELVMTAGATESINLAFSVLANFAEESNEILIASFEHHSVLEAAKKYGKIKFINVKRNGEIDLEDLKNKISSNTKLVSVMLANNETGVIQPITKIAEIIKKEQSQRVAKGDFTPIFFHSDASQGIGQLDVSVGRLGVDMLTINAGKIYGPKQTGLLWASRNIELLPQIVGGGQERGLRSGTENVPSVIGFARAITIAQKHRKKEVARLKELKDISVSILKNNFTDDELIFIGNHKKQLNSHLSISFPGIDAERIIFSLEAKGVLIATGSACAANKGTRSKTLLSMGLTDKEADGSLRISMGKLNNPENIHRAINILAEEVNKEMERIGLRSHK</sequence>
<keyword evidence="3 10" id="KW-0808">Transferase</keyword>
<keyword evidence="11" id="KW-1185">Reference proteome</keyword>
<keyword evidence="5" id="KW-0663">Pyridoxal phosphate</keyword>
<gene>
    <name evidence="10" type="primary">iscS</name>
    <name evidence="10" type="ORF">G6CMJM_00211</name>
</gene>
<feature type="domain" description="Aminotransferase class V" evidence="9">
    <location>
        <begin position="6"/>
        <end position="375"/>
    </location>
</feature>
<accession>A0ABY0FIX1</accession>
<evidence type="ECO:0000259" key="9">
    <source>
        <dbReference type="Pfam" id="PF00266"/>
    </source>
</evidence>
<evidence type="ECO:0000256" key="2">
    <source>
        <dbReference type="ARBA" id="ARBA00006490"/>
    </source>
</evidence>
<evidence type="ECO:0000256" key="4">
    <source>
        <dbReference type="ARBA" id="ARBA00022723"/>
    </source>
</evidence>
<dbReference type="PIRSF" id="PIRSF005572">
    <property type="entry name" value="NifS"/>
    <property type="match status" value="1"/>
</dbReference>
<dbReference type="GO" id="GO:0031071">
    <property type="term" value="F:cysteine desulfurase activity"/>
    <property type="evidence" value="ECO:0007669"/>
    <property type="project" value="UniProtKB-EC"/>
</dbReference>
<dbReference type="PANTHER" id="PTHR11601:SF34">
    <property type="entry name" value="CYSTEINE DESULFURASE"/>
    <property type="match status" value="1"/>
</dbReference>
<dbReference type="EC" id="2.8.1.7" evidence="10"/>
<evidence type="ECO:0000256" key="7">
    <source>
        <dbReference type="ARBA" id="ARBA00023014"/>
    </source>
</evidence>
<organism evidence="10 11">
    <name type="scientific">Candidatus Nanogingivalis gingivitcus</name>
    <dbReference type="NCBI Taxonomy" id="2171992"/>
    <lineage>
        <taxon>Bacteria</taxon>
        <taxon>Candidatus Saccharimonadota</taxon>
        <taxon>Candidatus Nanosyncoccalia</taxon>
        <taxon>Candidatus Nanogingivales</taxon>
        <taxon>Candidatus Nanogingivalaceae</taxon>
        <taxon>Candidatus Nanogingivalis</taxon>
    </lineage>
</organism>
<dbReference type="InterPro" id="IPR016454">
    <property type="entry name" value="Cysteine_dSase"/>
</dbReference>
<comment type="catalytic activity">
    <reaction evidence="8">
        <text>(sulfur carrier)-H + L-cysteine = (sulfur carrier)-SH + L-alanine</text>
        <dbReference type="Rhea" id="RHEA:43892"/>
        <dbReference type="Rhea" id="RHEA-COMP:14737"/>
        <dbReference type="Rhea" id="RHEA-COMP:14739"/>
        <dbReference type="ChEBI" id="CHEBI:29917"/>
        <dbReference type="ChEBI" id="CHEBI:35235"/>
        <dbReference type="ChEBI" id="CHEBI:57972"/>
        <dbReference type="ChEBI" id="CHEBI:64428"/>
        <dbReference type="EC" id="2.8.1.7"/>
    </reaction>
</comment>
<dbReference type="Gene3D" id="1.10.260.50">
    <property type="match status" value="1"/>
</dbReference>
<evidence type="ECO:0000313" key="10">
    <source>
        <dbReference type="EMBL" id="RYC72875.1"/>
    </source>
</evidence>
<dbReference type="Pfam" id="PF00266">
    <property type="entry name" value="Aminotran_5"/>
    <property type="match status" value="1"/>
</dbReference>
<reference evidence="10 11" key="2">
    <citation type="journal article" date="2020" name="Cell Rep.">
        <title>Acquisition and Adaptation of Ultra-small Parasitic Reduced Genome Bacteria to Mammalian Hosts.</title>
        <authorList>
            <person name="McLean J.S."/>
            <person name="Bor B."/>
            <person name="Kerns K.A."/>
            <person name="Liu Q."/>
            <person name="To T.T."/>
            <person name="Solden L."/>
            <person name="Hendrickson E.L."/>
            <person name="Wrighton K."/>
            <person name="Shi W."/>
            <person name="He X."/>
        </authorList>
    </citation>
    <scope>NUCLEOTIDE SEQUENCE [LARGE SCALE GENOMIC DNA]</scope>
    <source>
        <strain evidence="10 11">TM7_CMJM_G6_1_HOT_870</strain>
    </source>
</reference>
<dbReference type="SUPFAM" id="SSF53383">
    <property type="entry name" value="PLP-dependent transferases"/>
    <property type="match status" value="1"/>
</dbReference>
<keyword evidence="7" id="KW-0411">Iron-sulfur</keyword>
<dbReference type="Gene3D" id="3.90.1150.10">
    <property type="entry name" value="Aspartate Aminotransferase, domain 1"/>
    <property type="match status" value="1"/>
</dbReference>
<evidence type="ECO:0000256" key="6">
    <source>
        <dbReference type="ARBA" id="ARBA00023004"/>
    </source>
</evidence>
<dbReference type="InterPro" id="IPR015421">
    <property type="entry name" value="PyrdxlP-dep_Trfase_major"/>
</dbReference>
<evidence type="ECO:0000313" key="11">
    <source>
        <dbReference type="Proteomes" id="UP001190925"/>
    </source>
</evidence>
<evidence type="ECO:0000256" key="3">
    <source>
        <dbReference type="ARBA" id="ARBA00022679"/>
    </source>
</evidence>
<comment type="similarity">
    <text evidence="2">Belongs to the class-V pyridoxal-phosphate-dependent aminotransferase family. NifS/IscS subfamily.</text>
</comment>
<comment type="cofactor">
    <cofactor evidence="1">
        <name>pyridoxal 5'-phosphate</name>
        <dbReference type="ChEBI" id="CHEBI:597326"/>
    </cofactor>
</comment>
<proteinExistence type="inferred from homology"/>
<keyword evidence="6" id="KW-0408">Iron</keyword>
<dbReference type="EMBL" id="PRLK01000002">
    <property type="protein sequence ID" value="RYC72875.1"/>
    <property type="molecule type" value="Genomic_DNA"/>
</dbReference>
<keyword evidence="4" id="KW-0479">Metal-binding</keyword>
<evidence type="ECO:0000256" key="5">
    <source>
        <dbReference type="ARBA" id="ARBA00022898"/>
    </source>
</evidence>
<reference evidence="10 11" key="1">
    <citation type="journal article" date="2018" name="bioRxiv">
        <title>Evidence of independent acquisition and adaption of ultra-small bacteria to human hosts across the highly diverse yet reduced genomes of the phylum Saccharibacteria.</title>
        <authorList>
            <person name="McLean J.S."/>
            <person name="Bor B."/>
            <person name="To T.T."/>
            <person name="Liu Q."/>
            <person name="Kearns K.A."/>
            <person name="Solden L.M."/>
            <person name="Wrighton K.C."/>
            <person name="He X."/>
            <person name="Shi W."/>
        </authorList>
    </citation>
    <scope>NUCLEOTIDE SEQUENCE [LARGE SCALE GENOMIC DNA]</scope>
    <source>
        <strain evidence="10 11">TM7_CMJM_G6_1_HOT_870</strain>
    </source>
</reference>
<dbReference type="PANTHER" id="PTHR11601">
    <property type="entry name" value="CYSTEINE DESULFURYLASE FAMILY MEMBER"/>
    <property type="match status" value="1"/>
</dbReference>
<evidence type="ECO:0000256" key="1">
    <source>
        <dbReference type="ARBA" id="ARBA00001933"/>
    </source>
</evidence>
<protein>
    <submittedName>
        <fullName evidence="10">Cysteine desulfurase IscS</fullName>
        <ecNumber evidence="10">2.8.1.7</ecNumber>
    </submittedName>
</protein>
<dbReference type="InterPro" id="IPR000192">
    <property type="entry name" value="Aminotrans_V_dom"/>
</dbReference>
<dbReference type="InterPro" id="IPR015422">
    <property type="entry name" value="PyrdxlP-dep_Trfase_small"/>
</dbReference>
<dbReference type="Gene3D" id="3.40.640.10">
    <property type="entry name" value="Type I PLP-dependent aspartate aminotransferase-like (Major domain)"/>
    <property type="match status" value="1"/>
</dbReference>
<dbReference type="RefSeq" id="WP_129718633.1">
    <property type="nucleotide sequence ID" value="NZ_PRLK01000002.1"/>
</dbReference>
<comment type="caution">
    <text evidence="10">The sequence shown here is derived from an EMBL/GenBank/DDBJ whole genome shotgun (WGS) entry which is preliminary data.</text>
</comment>
<dbReference type="InterPro" id="IPR015424">
    <property type="entry name" value="PyrdxlP-dep_Trfase"/>
</dbReference>
<evidence type="ECO:0000256" key="8">
    <source>
        <dbReference type="ARBA" id="ARBA00050776"/>
    </source>
</evidence>
<name>A0ABY0FIX1_9BACT</name>